<evidence type="ECO:0000256" key="3">
    <source>
        <dbReference type="ARBA" id="ARBA00005060"/>
    </source>
</evidence>
<dbReference type="GeneTree" id="ENSGT00940000156083"/>
<evidence type="ECO:0000256" key="9">
    <source>
        <dbReference type="ARBA" id="ARBA00022741"/>
    </source>
</evidence>
<evidence type="ECO:0000256" key="1">
    <source>
        <dbReference type="ARBA" id="ARBA00001953"/>
    </source>
</evidence>
<dbReference type="FunFam" id="3.40.50.20:FF:000010">
    <property type="entry name" value="Propionyl-CoA carboxylase subunit alpha"/>
    <property type="match status" value="1"/>
</dbReference>
<dbReference type="InterPro" id="IPR000089">
    <property type="entry name" value="Biotin_lipoyl"/>
</dbReference>
<dbReference type="Gene3D" id="3.30.700.30">
    <property type="match status" value="1"/>
</dbReference>
<dbReference type="PROSITE" id="PS50968">
    <property type="entry name" value="BIOTINYL_LIPOYL"/>
    <property type="match status" value="1"/>
</dbReference>
<dbReference type="SUPFAM" id="SSF51230">
    <property type="entry name" value="Single hybrid motif"/>
    <property type="match status" value="1"/>
</dbReference>
<dbReference type="PROSITE" id="PS00867">
    <property type="entry name" value="CPSASE_2"/>
    <property type="match status" value="1"/>
</dbReference>
<dbReference type="InterPro" id="IPR005479">
    <property type="entry name" value="CPAse_ATP-bd"/>
</dbReference>
<dbReference type="SUPFAM" id="SSF51246">
    <property type="entry name" value="Rudiment single hybrid motif"/>
    <property type="match status" value="1"/>
</dbReference>
<dbReference type="Ensembl" id="ENSCJAT00000041307.4">
    <property type="protein sequence ID" value="ENSCJAP00000039105.3"/>
    <property type="gene ID" value="ENSCJAG00000020998.5"/>
</dbReference>
<dbReference type="GO" id="GO:0016042">
    <property type="term" value="P:lipid catabolic process"/>
    <property type="evidence" value="ECO:0007669"/>
    <property type="project" value="UniProtKB-KW"/>
</dbReference>
<evidence type="ECO:0000259" key="26">
    <source>
        <dbReference type="PROSITE" id="PS50979"/>
    </source>
</evidence>
<organism evidence="30 31">
    <name type="scientific">Callithrix jacchus</name>
    <name type="common">White-tufted-ear marmoset</name>
    <name type="synonym">Simia Jacchus</name>
    <dbReference type="NCBI Taxonomy" id="9483"/>
    <lineage>
        <taxon>Eukaryota</taxon>
        <taxon>Metazoa</taxon>
        <taxon>Chordata</taxon>
        <taxon>Craniata</taxon>
        <taxon>Vertebrata</taxon>
        <taxon>Euteleostomi</taxon>
        <taxon>Mammalia</taxon>
        <taxon>Eutheria</taxon>
        <taxon>Euarchontoglires</taxon>
        <taxon>Primates</taxon>
        <taxon>Haplorrhini</taxon>
        <taxon>Platyrrhini</taxon>
        <taxon>Cebidae</taxon>
        <taxon>Callitrichinae</taxon>
        <taxon>Callithrix</taxon>
        <taxon>Callithrix</taxon>
    </lineage>
</organism>
<protein>
    <recommendedName>
        <fullName evidence="5">Propionyl-CoA carboxylase alpha chain, mitochondrial</fullName>
        <ecNumber evidence="4">6.4.1.3</ecNumber>
    </recommendedName>
    <alternativeName>
        <fullName evidence="19">Propanoyl-CoA:carbon dioxide ligase subunit alpha</fullName>
    </alternativeName>
</protein>
<dbReference type="Proteomes" id="UP000008225">
    <property type="component" value="Chromosome 1"/>
</dbReference>
<evidence type="ECO:0000256" key="11">
    <source>
        <dbReference type="ARBA" id="ARBA00022842"/>
    </source>
</evidence>
<evidence type="ECO:0000256" key="23">
    <source>
        <dbReference type="PROSITE-ProRule" id="PRU00409"/>
    </source>
</evidence>
<evidence type="ECO:0000313" key="30">
    <source>
        <dbReference type="Ensembl" id="ENSCJAP00000039105.3"/>
    </source>
</evidence>
<proteinExistence type="evidence at transcript level"/>
<comment type="pathway">
    <text evidence="3">Metabolic intermediate metabolism; propanoyl-CoA degradation; succinyl-CoA from propanoyl-CoA: step 1/3.</text>
</comment>
<evidence type="ECO:0000256" key="17">
    <source>
        <dbReference type="ARBA" id="ARBA00023211"/>
    </source>
</evidence>
<evidence type="ECO:0000259" key="25">
    <source>
        <dbReference type="PROSITE" id="PS50975"/>
    </source>
</evidence>
<feature type="domain" description="ATP-grasp" evidence="25">
    <location>
        <begin position="181"/>
        <end position="378"/>
    </location>
</feature>
<comment type="subunit">
    <text evidence="22">The holoenzyme is a dodecamer composed of 6 PCCA/alpha subunits and 6 PCCB/beta subunits. Interacts (via the biotin carboxylation domain) with SIRT4. Interacts with SIRT3 and SIRT5.</text>
</comment>
<dbReference type="OrthoDB" id="196847at2759"/>
<dbReference type="GeneID" id="100412765"/>
<keyword evidence="16" id="KW-0496">Mitochondrion</keyword>
<dbReference type="CDD" id="cd06850">
    <property type="entry name" value="biotinyl_domain"/>
    <property type="match status" value="1"/>
</dbReference>
<keyword evidence="13" id="KW-0442">Lipid degradation</keyword>
<evidence type="ECO:0000313" key="28">
    <source>
        <dbReference type="EMBL" id="JAB21659.1"/>
    </source>
</evidence>
<evidence type="ECO:0000256" key="13">
    <source>
        <dbReference type="ARBA" id="ARBA00022963"/>
    </source>
</evidence>
<dbReference type="Gene3D" id="3.40.50.20">
    <property type="match status" value="1"/>
</dbReference>
<dbReference type="InterPro" id="IPR001882">
    <property type="entry name" value="Biotin_BS"/>
</dbReference>
<dbReference type="Pfam" id="PF02785">
    <property type="entry name" value="Biotin_carb_C"/>
    <property type="match status" value="1"/>
</dbReference>
<dbReference type="InterPro" id="IPR013815">
    <property type="entry name" value="ATP_grasp_subdomain_1"/>
</dbReference>
<dbReference type="InterPro" id="IPR011054">
    <property type="entry name" value="Rudment_hybrid_motif"/>
</dbReference>
<dbReference type="EMBL" id="GAMT01008123">
    <property type="protein sequence ID" value="JAB03738.1"/>
    <property type="molecule type" value="mRNA"/>
</dbReference>
<evidence type="ECO:0000256" key="2">
    <source>
        <dbReference type="ARBA" id="ARBA00004305"/>
    </source>
</evidence>
<dbReference type="UniPathway" id="UPA00945">
    <property type="reaction ID" value="UER00908"/>
</dbReference>
<evidence type="ECO:0000256" key="7">
    <source>
        <dbReference type="ARBA" id="ARBA00022598"/>
    </source>
</evidence>
<evidence type="ECO:0000256" key="21">
    <source>
        <dbReference type="ARBA" id="ARBA00049495"/>
    </source>
</evidence>
<dbReference type="AlphaFoldDB" id="F7CWB9"/>
<dbReference type="SMART" id="SM00878">
    <property type="entry name" value="Biotin_carb_C"/>
    <property type="match status" value="1"/>
</dbReference>
<comment type="catalytic activity">
    <reaction evidence="20">
        <text>butanoyl-CoA + hydrogencarbonate + ATP = (2S)-ethylmalonyl-CoA + ADP + phosphate + H(+)</text>
        <dbReference type="Rhea" id="RHEA:59520"/>
        <dbReference type="ChEBI" id="CHEBI:15378"/>
        <dbReference type="ChEBI" id="CHEBI:17544"/>
        <dbReference type="ChEBI" id="CHEBI:30616"/>
        <dbReference type="ChEBI" id="CHEBI:43474"/>
        <dbReference type="ChEBI" id="CHEBI:57371"/>
        <dbReference type="ChEBI" id="CHEBI:60909"/>
        <dbReference type="ChEBI" id="CHEBI:456216"/>
    </reaction>
    <physiologicalReaction direction="left-to-right" evidence="20">
        <dbReference type="Rhea" id="RHEA:59521"/>
    </physiologicalReaction>
</comment>
<dbReference type="Pfam" id="PF00364">
    <property type="entry name" value="Biotin_lipoyl"/>
    <property type="match status" value="1"/>
</dbReference>
<dbReference type="KEGG" id="cjc:100412765"/>
<dbReference type="InterPro" id="IPR041265">
    <property type="entry name" value="PCC_BT"/>
</dbReference>
<evidence type="ECO:0000256" key="19">
    <source>
        <dbReference type="ARBA" id="ARBA00031557"/>
    </source>
</evidence>
<dbReference type="GO" id="GO:0046872">
    <property type="term" value="F:metal ion binding"/>
    <property type="evidence" value="ECO:0007669"/>
    <property type="project" value="UniProtKB-KW"/>
</dbReference>
<keyword evidence="17" id="KW-0464">Manganese</keyword>
<keyword evidence="9 23" id="KW-0547">Nucleotide-binding</keyword>
<dbReference type="Pfam" id="PF18140">
    <property type="entry name" value="PCC_BT"/>
    <property type="match status" value="1"/>
</dbReference>
<dbReference type="CTD" id="5095"/>
<dbReference type="GO" id="GO:0019899">
    <property type="term" value="F:enzyme binding"/>
    <property type="evidence" value="ECO:0007669"/>
    <property type="project" value="Ensembl"/>
</dbReference>
<dbReference type="RefSeq" id="XP_002742550.2">
    <property type="nucleotide sequence ID" value="XM_002742504.5"/>
</dbReference>
<dbReference type="InterPro" id="IPR005481">
    <property type="entry name" value="BC-like_N"/>
</dbReference>
<evidence type="ECO:0000256" key="5">
    <source>
        <dbReference type="ARBA" id="ARBA00018058"/>
    </source>
</evidence>
<evidence type="ECO:0000256" key="20">
    <source>
        <dbReference type="ARBA" id="ARBA00048208"/>
    </source>
</evidence>
<dbReference type="NCBIfam" id="NF006367">
    <property type="entry name" value="PRK08591.1"/>
    <property type="match status" value="1"/>
</dbReference>
<keyword evidence="8" id="KW-0479">Metal-binding</keyword>
<evidence type="ECO:0000256" key="22">
    <source>
        <dbReference type="ARBA" id="ARBA00066043"/>
    </source>
</evidence>
<dbReference type="InterPro" id="IPR011764">
    <property type="entry name" value="Biotin_carboxylation_dom"/>
</dbReference>
<feature type="domain" description="Biotin carboxylation" evidence="26">
    <location>
        <begin position="62"/>
        <end position="509"/>
    </location>
</feature>
<dbReference type="GO" id="GO:0009374">
    <property type="term" value="F:biotin binding"/>
    <property type="evidence" value="ECO:0007669"/>
    <property type="project" value="UniProtKB-ARBA"/>
</dbReference>
<dbReference type="PROSITE" id="PS00188">
    <property type="entry name" value="BIOTIN"/>
    <property type="match status" value="1"/>
</dbReference>
<dbReference type="EMBL" id="GAMS01001477">
    <property type="protein sequence ID" value="JAB21659.1"/>
    <property type="molecule type" value="mRNA"/>
</dbReference>
<dbReference type="GO" id="GO:0004658">
    <property type="term" value="F:propionyl-CoA carboxylase activity"/>
    <property type="evidence" value="ECO:0007669"/>
    <property type="project" value="UniProtKB-EC"/>
</dbReference>
<dbReference type="InterPro" id="IPR005482">
    <property type="entry name" value="Biotin_COase_C"/>
</dbReference>
<dbReference type="STRING" id="9483.ENSCJAP00000039105"/>
<reference evidence="30" key="3">
    <citation type="submission" date="2025-05" db="UniProtKB">
        <authorList>
            <consortium name="Ensembl"/>
        </authorList>
    </citation>
    <scope>IDENTIFICATION</scope>
</reference>
<dbReference type="PROSITE" id="PS00866">
    <property type="entry name" value="CPSASE_1"/>
    <property type="match status" value="1"/>
</dbReference>
<dbReference type="PANTHER" id="PTHR18866:SF33">
    <property type="entry name" value="METHYLCROTONOYL-COA CARBOXYLASE SUBUNIT ALPHA, MITOCHONDRIAL-RELATED"/>
    <property type="match status" value="1"/>
</dbReference>
<dbReference type="Pfam" id="PF00289">
    <property type="entry name" value="Biotin_carb_N"/>
    <property type="match status" value="1"/>
</dbReference>
<comment type="catalytic activity">
    <reaction evidence="21">
        <text>propanoyl-CoA + hydrogencarbonate + ATP = (S)-methylmalonyl-CoA + ADP + phosphate + H(+)</text>
        <dbReference type="Rhea" id="RHEA:23720"/>
        <dbReference type="ChEBI" id="CHEBI:15378"/>
        <dbReference type="ChEBI" id="CHEBI:17544"/>
        <dbReference type="ChEBI" id="CHEBI:30616"/>
        <dbReference type="ChEBI" id="CHEBI:43474"/>
        <dbReference type="ChEBI" id="CHEBI:57327"/>
        <dbReference type="ChEBI" id="CHEBI:57392"/>
        <dbReference type="ChEBI" id="CHEBI:456216"/>
        <dbReference type="EC" id="6.4.1.3"/>
    </reaction>
    <physiologicalReaction direction="left-to-right" evidence="21">
        <dbReference type="Rhea" id="RHEA:23721"/>
    </physiologicalReaction>
</comment>
<dbReference type="FunFam" id="2.40.50.100:FF:000029">
    <property type="entry name" value="propionyl-CoA carboxylase alpha chain, mitochondrial"/>
    <property type="match status" value="1"/>
</dbReference>
<dbReference type="InterPro" id="IPR016185">
    <property type="entry name" value="PreATP-grasp_dom_sf"/>
</dbReference>
<dbReference type="FunFam" id="3.30.470.20:FF:000028">
    <property type="entry name" value="Methylcrotonoyl-CoA carboxylase subunit alpha, mitochondrial"/>
    <property type="match status" value="1"/>
</dbReference>
<evidence type="ECO:0000256" key="16">
    <source>
        <dbReference type="ARBA" id="ARBA00023128"/>
    </source>
</evidence>
<evidence type="ECO:0000313" key="29">
    <source>
        <dbReference type="EMBL" id="JAB37105.1"/>
    </source>
</evidence>
<dbReference type="SUPFAM" id="SSF56059">
    <property type="entry name" value="Glutathione synthetase ATP-binding domain-like"/>
    <property type="match status" value="1"/>
</dbReference>
<dbReference type="eggNOG" id="KOG0238">
    <property type="taxonomic scope" value="Eukaryota"/>
</dbReference>
<dbReference type="GO" id="GO:0005759">
    <property type="term" value="C:mitochondrial matrix"/>
    <property type="evidence" value="ECO:0007669"/>
    <property type="project" value="UniProtKB-SubCell"/>
</dbReference>
<dbReference type="Gene3D" id="2.40.50.100">
    <property type="match status" value="1"/>
</dbReference>
<dbReference type="GO" id="GO:1902494">
    <property type="term" value="C:catalytic complex"/>
    <property type="evidence" value="ECO:0007669"/>
    <property type="project" value="Ensembl"/>
</dbReference>
<comment type="subcellular location">
    <subcellularLocation>
        <location evidence="2">Mitochondrion matrix</location>
    </subcellularLocation>
</comment>
<evidence type="ECO:0000256" key="10">
    <source>
        <dbReference type="ARBA" id="ARBA00022840"/>
    </source>
</evidence>
<comment type="cofactor">
    <cofactor evidence="1">
        <name>biotin</name>
        <dbReference type="ChEBI" id="CHEBI:57586"/>
    </cofactor>
</comment>
<dbReference type="InterPro" id="IPR011053">
    <property type="entry name" value="Single_hybrid_motif"/>
</dbReference>
<dbReference type="PROSITE" id="PS50979">
    <property type="entry name" value="BC"/>
    <property type="match status" value="1"/>
</dbReference>
<keyword evidence="31" id="KW-1185">Reference proteome</keyword>
<evidence type="ECO:0000256" key="18">
    <source>
        <dbReference type="ARBA" id="ARBA00023267"/>
    </source>
</evidence>
<evidence type="ECO:0000256" key="6">
    <source>
        <dbReference type="ARBA" id="ARBA00022553"/>
    </source>
</evidence>
<dbReference type="SUPFAM" id="SSF52440">
    <property type="entry name" value="PreATP-grasp domain"/>
    <property type="match status" value="1"/>
</dbReference>
<dbReference type="Pfam" id="PF02786">
    <property type="entry name" value="CPSase_L_D2"/>
    <property type="match status" value="1"/>
</dbReference>
<keyword evidence="7" id="KW-0436">Ligase</keyword>
<dbReference type="InterPro" id="IPR011761">
    <property type="entry name" value="ATP-grasp"/>
</dbReference>
<reference evidence="27" key="2">
    <citation type="journal article" date="2014" name="Gigascience">
        <title>De novo assembly of the common marmoset transcriptome from NextGen mRNA sequences.</title>
        <authorList>
            <person name="Maudhoo M.D."/>
            <person name="Ren D."/>
            <person name="Gradnigo J.S."/>
            <person name="Gibbs R.M."/>
            <person name="Lubker A.C."/>
            <person name="Moriyama E.N."/>
            <person name="French J.A."/>
            <person name="Norgren R.B.Jr."/>
        </authorList>
    </citation>
    <scope>NUCLEOTIDE SEQUENCE</scope>
    <source>
        <tissue evidence="27">Bladder</tissue>
        <tissue evidence="28">Hippocampus</tissue>
        <tissue evidence="29">Skeletal muscle</tissue>
    </source>
</reference>
<keyword evidence="6" id="KW-0597">Phosphoprotein</keyword>
<dbReference type="InterPro" id="IPR050856">
    <property type="entry name" value="Biotin_carboxylase_complex"/>
</dbReference>
<keyword evidence="14" id="KW-0007">Acetylation</keyword>
<dbReference type="Gene3D" id="3.30.1490.20">
    <property type="entry name" value="ATP-grasp fold, A domain"/>
    <property type="match status" value="1"/>
</dbReference>
<keyword evidence="11" id="KW-0460">Magnesium</keyword>
<name>F7CWB9_CALJA</name>
<reference evidence="30" key="1">
    <citation type="submission" date="2009-03" db="EMBL/GenBank/DDBJ databases">
        <authorList>
            <person name="Warren W."/>
            <person name="Ye L."/>
            <person name="Minx P."/>
            <person name="Worley K."/>
            <person name="Gibbs R."/>
            <person name="Wilson R.K."/>
        </authorList>
    </citation>
    <scope>NUCLEOTIDE SEQUENCE [LARGE SCALE GENOMIC DNA]</scope>
</reference>
<dbReference type="FunFam" id="3.30.1490.20:FF:000018">
    <property type="entry name" value="Biotin carboxylase"/>
    <property type="match status" value="1"/>
</dbReference>
<evidence type="ECO:0000256" key="4">
    <source>
        <dbReference type="ARBA" id="ARBA00013050"/>
    </source>
</evidence>
<sequence>MAGLWVGTASLVAAGRRGRWPQQQLILSAALRTLKHVSHYSRKHLMVSRNLGSVGYDSNEKTFDKILVANRGEIACRVIKTCKKMGIKTVAIHSDVDASSVHVKMADEAVCVGPAPTTKSYLNMDAIMEAIKKTRAQAVHPGYGFLSENKEFARCLAAEGVIFIGPDTHAIQAMGDKIESKLLAKKAKVNTIPGFDGVVKDAEEAVRIAREIGYPVMIKASAGGGGKGMRIAWDDEETRDGFRLSSQEAASSFGDDRLLIEKFIDNPRHIEIQVLGDKHGNALWLNERECSIQRRNQKVVEEAPSIFLDAETRRAMGEQAVALAKAVKYSSAGTIEFLVDSKKNFYFLEMNTRLQVEHPVTECITGLDLVQEMIRVAKGYPLRHKQADIPINGWAVECRVYAEDPYKSFGLPSIGRLSQYQEPLHLPGVRIDSGIQPGSDISIYYDPMISKLITYGSDRTEALKRMEDALDNYVIRGVTHNIALLREVIINSRFVKGDISTKFLSDVYPDGFKGHMLTKSEKNQLLAIASSLFVAFQLRAQHFQDHSRVPVIKPDIANWELSIKLHDKVHTVVASNSGSTFSVEVDGSKLNVTSTWNLASPLLSVSVDGTQRTVQCLSREAGGSMNIQFLGTVYKMHILTKLAAELNKFMLEKVAEDTSSVLHSPMPGVVVAVSVKPGDMVTEGQEMCVIEAMKMQNSMTAGRAGAVKSVHCRAGDTVGEGDLLVELE</sequence>
<gene>
    <name evidence="27 30" type="primary">PCCA</name>
</gene>
<dbReference type="PROSITE" id="PS50975">
    <property type="entry name" value="ATP_GRASP"/>
    <property type="match status" value="1"/>
</dbReference>
<keyword evidence="15" id="KW-0443">Lipid metabolism</keyword>
<evidence type="ECO:0000313" key="27">
    <source>
        <dbReference type="EMBL" id="JAB03738.1"/>
    </source>
</evidence>
<evidence type="ECO:0000256" key="15">
    <source>
        <dbReference type="ARBA" id="ARBA00023098"/>
    </source>
</evidence>
<dbReference type="EC" id="6.4.1.3" evidence="4"/>
<dbReference type="Bgee" id="ENSCJAG00000020998">
    <property type="expression patterns" value="Expressed in liver and 6 other cell types or tissues"/>
</dbReference>
<accession>F7CWB9</accession>
<evidence type="ECO:0000256" key="12">
    <source>
        <dbReference type="ARBA" id="ARBA00022946"/>
    </source>
</evidence>
<dbReference type="GO" id="GO:0005524">
    <property type="term" value="F:ATP binding"/>
    <property type="evidence" value="ECO:0007669"/>
    <property type="project" value="UniProtKB-UniRule"/>
</dbReference>
<keyword evidence="18" id="KW-0092">Biotin</keyword>
<dbReference type="EMBL" id="GAMQ01004746">
    <property type="protein sequence ID" value="JAB37105.1"/>
    <property type="molecule type" value="mRNA"/>
</dbReference>
<evidence type="ECO:0000259" key="24">
    <source>
        <dbReference type="PROSITE" id="PS50968"/>
    </source>
</evidence>
<evidence type="ECO:0000256" key="8">
    <source>
        <dbReference type="ARBA" id="ARBA00022723"/>
    </source>
</evidence>
<keyword evidence="12" id="KW-0809">Transit peptide</keyword>
<dbReference type="PANTHER" id="PTHR18866">
    <property type="entry name" value="CARBOXYLASE:PYRUVATE/ACETYL-COA/PROPIONYL-COA CARBOXYLASE"/>
    <property type="match status" value="1"/>
</dbReference>
<dbReference type="Gene3D" id="3.30.470.20">
    <property type="entry name" value="ATP-grasp fold, B domain"/>
    <property type="match status" value="1"/>
</dbReference>
<evidence type="ECO:0000256" key="14">
    <source>
        <dbReference type="ARBA" id="ARBA00022990"/>
    </source>
</evidence>
<evidence type="ECO:0000313" key="31">
    <source>
        <dbReference type="Proteomes" id="UP000008225"/>
    </source>
</evidence>
<dbReference type="OMA" id="IGPKHYS"/>
<feature type="domain" description="Lipoyl-binding" evidence="24">
    <location>
        <begin position="652"/>
        <end position="728"/>
    </location>
</feature>
<keyword evidence="10 23" id="KW-0067">ATP-binding</keyword>
<accession>U3FGQ9</accession>
<dbReference type="FunFam" id="3.30.700.30:FF:000001">
    <property type="entry name" value="Propionyl-CoA carboxylase alpha chain, mitochondrial"/>
    <property type="match status" value="1"/>
</dbReference>